<dbReference type="EMBL" id="CP032624">
    <property type="protein sequence ID" value="AYG02775.1"/>
    <property type="molecule type" value="Genomic_DNA"/>
</dbReference>
<dbReference type="OrthoDB" id="3261175at2"/>
<name>A0A387BFI7_9MICO</name>
<organism evidence="2 3">
    <name type="scientific">Gryllotalpicola protaetiae</name>
    <dbReference type="NCBI Taxonomy" id="2419771"/>
    <lineage>
        <taxon>Bacteria</taxon>
        <taxon>Bacillati</taxon>
        <taxon>Actinomycetota</taxon>
        <taxon>Actinomycetes</taxon>
        <taxon>Micrococcales</taxon>
        <taxon>Microbacteriaceae</taxon>
        <taxon>Gryllotalpicola</taxon>
    </lineage>
</organism>
<dbReference type="RefSeq" id="WP_120788309.1">
    <property type="nucleotide sequence ID" value="NZ_CP032624.1"/>
</dbReference>
<dbReference type="AlphaFoldDB" id="A0A387BFI7"/>
<protein>
    <submittedName>
        <fullName evidence="2">Uncharacterized protein</fullName>
    </submittedName>
</protein>
<sequence length="473" mass="49276">MSVSLFGALTADSVTPILDDGEGLRDAARQLYQHYSLLSDDASRAASTWSSLPQHLAADHLTPVLEPLMTPAVTHAAQLRDAAESFYRIASAAADEISDLKRRHDQLVADIESFHRSAPGKAETHFAQQLASGNILGAVGTALQSWQNVPALVADEAELRVRENRYEADRESTLDSFAAQINGIGAPRTAGLGEVGTAAEISKFTGGSWWDKAKEDAGLFGGLIYASTVGVTVEATKDALPYVEDGLSAAANATLSFGNAMLHHGDDDAALIGGALLTAGGAVVGAAGLPLDATGIGAVAGGGELNAAGIATMGAGAALVGGGASDLAGHAGTDDAEEPLPTDQVEESRQPNPNHPGRDKGGRYTSKDNDAARDDAAQKEQDGLDQYEDKYGEKPINTQVVAKQAGGDVGRKYDGLVKKPDGTWEGIEVKSGKSPYNGQQRDFDSKVSYESPATARLKGETIKITSVHVEYVK</sequence>
<dbReference type="Proteomes" id="UP000275069">
    <property type="component" value="Chromosome"/>
</dbReference>
<evidence type="ECO:0000313" key="3">
    <source>
        <dbReference type="Proteomes" id="UP000275069"/>
    </source>
</evidence>
<proteinExistence type="predicted"/>
<accession>A0A387BFI7</accession>
<evidence type="ECO:0000256" key="1">
    <source>
        <dbReference type="SAM" id="MobiDB-lite"/>
    </source>
</evidence>
<keyword evidence="3" id="KW-1185">Reference proteome</keyword>
<feature type="region of interest" description="Disordered" evidence="1">
    <location>
        <begin position="328"/>
        <end position="415"/>
    </location>
</feature>
<reference evidence="2 3" key="1">
    <citation type="submission" date="2018-09" db="EMBL/GenBank/DDBJ databases">
        <title>Genome sequencing of strain 2DFW10M-5.</title>
        <authorList>
            <person name="Heo J."/>
            <person name="Kim S.-J."/>
            <person name="Kwon S.-W."/>
        </authorList>
    </citation>
    <scope>NUCLEOTIDE SEQUENCE [LARGE SCALE GENOMIC DNA]</scope>
    <source>
        <strain evidence="2 3">2DFW10M-5</strain>
    </source>
</reference>
<dbReference type="KEGG" id="gry:D7I44_04070"/>
<gene>
    <name evidence="2" type="ORF">D7I44_04070</name>
</gene>
<evidence type="ECO:0000313" key="2">
    <source>
        <dbReference type="EMBL" id="AYG02775.1"/>
    </source>
</evidence>
<feature type="compositionally biased region" description="Basic and acidic residues" evidence="1">
    <location>
        <begin position="356"/>
        <end position="393"/>
    </location>
</feature>